<sequence length="110" mass="12063">MGIDRRTGGPRDLVYVPRSKPDVSLEWSSSVSPRHSRPEGAQETLAAAVREAARERDDAIGEAQRRFWSRIAELKNSYRGAQTDISDVLGITRDAILKGIKTNAGDTAGR</sequence>
<feature type="region of interest" description="Disordered" evidence="1">
    <location>
        <begin position="24"/>
        <end position="44"/>
    </location>
</feature>
<proteinExistence type="predicted"/>
<accession>A0AAW8F2Z5</accession>
<organism evidence="2 3">
    <name type="scientific">Streptomyces canus</name>
    <dbReference type="NCBI Taxonomy" id="58343"/>
    <lineage>
        <taxon>Bacteria</taxon>
        <taxon>Bacillati</taxon>
        <taxon>Actinomycetota</taxon>
        <taxon>Actinomycetes</taxon>
        <taxon>Kitasatosporales</taxon>
        <taxon>Streptomycetaceae</taxon>
        <taxon>Streptomyces</taxon>
        <taxon>Streptomyces aurantiacus group</taxon>
    </lineage>
</organism>
<protein>
    <submittedName>
        <fullName evidence="2">Uncharacterized protein</fullName>
    </submittedName>
</protein>
<dbReference type="EMBL" id="JAUSZV010000001">
    <property type="protein sequence ID" value="MDQ0904168.1"/>
    <property type="molecule type" value="Genomic_DNA"/>
</dbReference>
<dbReference type="RefSeq" id="WP_306971699.1">
    <property type="nucleotide sequence ID" value="NZ_JAUSZV010000001.1"/>
</dbReference>
<reference evidence="2" key="1">
    <citation type="submission" date="2023-07" db="EMBL/GenBank/DDBJ databases">
        <title>Comparative genomics of wheat-associated soil bacteria to identify genetic determinants of phenazine resistance.</title>
        <authorList>
            <person name="Mouncey N."/>
        </authorList>
    </citation>
    <scope>NUCLEOTIDE SEQUENCE</scope>
    <source>
        <strain evidence="2">V4I22</strain>
    </source>
</reference>
<evidence type="ECO:0000313" key="2">
    <source>
        <dbReference type="EMBL" id="MDQ0904168.1"/>
    </source>
</evidence>
<dbReference type="AlphaFoldDB" id="A0AAW8F2Z5"/>
<name>A0AAW8F2Z5_9ACTN</name>
<evidence type="ECO:0000256" key="1">
    <source>
        <dbReference type="SAM" id="MobiDB-lite"/>
    </source>
</evidence>
<dbReference type="Proteomes" id="UP001234216">
    <property type="component" value="Unassembled WGS sequence"/>
</dbReference>
<evidence type="ECO:0000313" key="3">
    <source>
        <dbReference type="Proteomes" id="UP001234216"/>
    </source>
</evidence>
<gene>
    <name evidence="2" type="ORF">QFZ22_000153</name>
</gene>
<comment type="caution">
    <text evidence="2">The sequence shown here is derived from an EMBL/GenBank/DDBJ whole genome shotgun (WGS) entry which is preliminary data.</text>
</comment>